<proteinExistence type="predicted"/>
<evidence type="ECO:0000256" key="1">
    <source>
        <dbReference type="SAM" id="MobiDB-lite"/>
    </source>
</evidence>
<keyword evidence="2" id="KW-1133">Transmembrane helix</keyword>
<dbReference type="EMBL" id="JARK01001420">
    <property type="protein sequence ID" value="EYC05011.1"/>
    <property type="molecule type" value="Genomic_DNA"/>
</dbReference>
<dbReference type="AlphaFoldDB" id="A0A016TQL3"/>
<name>A0A016TQL3_9BILA</name>
<accession>A0A016TQL3</accession>
<keyword evidence="2" id="KW-0472">Membrane</keyword>
<feature type="compositionally biased region" description="Polar residues" evidence="1">
    <location>
        <begin position="138"/>
        <end position="158"/>
    </location>
</feature>
<reference evidence="4" key="1">
    <citation type="journal article" date="2015" name="Nat. Genet.">
        <title>The genome and transcriptome of the zoonotic hookworm Ancylostoma ceylanicum identify infection-specific gene families.</title>
        <authorList>
            <person name="Schwarz E.M."/>
            <person name="Hu Y."/>
            <person name="Antoshechkin I."/>
            <person name="Miller M.M."/>
            <person name="Sternberg P.W."/>
            <person name="Aroian R.V."/>
        </authorList>
    </citation>
    <scope>NUCLEOTIDE SEQUENCE</scope>
    <source>
        <strain evidence="4">HY135</strain>
    </source>
</reference>
<feature type="transmembrane region" description="Helical" evidence="2">
    <location>
        <begin position="71"/>
        <end position="96"/>
    </location>
</feature>
<organism evidence="3 4">
    <name type="scientific">Ancylostoma ceylanicum</name>
    <dbReference type="NCBI Taxonomy" id="53326"/>
    <lineage>
        <taxon>Eukaryota</taxon>
        <taxon>Metazoa</taxon>
        <taxon>Ecdysozoa</taxon>
        <taxon>Nematoda</taxon>
        <taxon>Chromadorea</taxon>
        <taxon>Rhabditida</taxon>
        <taxon>Rhabditina</taxon>
        <taxon>Rhabditomorpha</taxon>
        <taxon>Strongyloidea</taxon>
        <taxon>Ancylostomatidae</taxon>
        <taxon>Ancylostomatinae</taxon>
        <taxon>Ancylostoma</taxon>
    </lineage>
</organism>
<dbReference type="Proteomes" id="UP000024635">
    <property type="component" value="Unassembled WGS sequence"/>
</dbReference>
<sequence length="210" mass="23340">MSVDQTISELSGTLAQLSTLVAHINGQINGITSRINLTLDNFDQAVANIAKDAGSVTYQVGDSVSQVPNSWVFYMLFITLIVVFILLSVVLILNLITKVHAIVRIVNNKDGTDRALIPTRDDPRYDKSSHIGGVTPFTPYSQNSHYTPPVSNARNQVSIPMEHEPRRVGLPPPLRRDSADVEPRPYQRRIDEQVKYSPDSTSPYTRSLEV</sequence>
<comment type="caution">
    <text evidence="3">The sequence shown here is derived from an EMBL/GenBank/DDBJ whole genome shotgun (WGS) entry which is preliminary data.</text>
</comment>
<feature type="compositionally biased region" description="Polar residues" evidence="1">
    <location>
        <begin position="198"/>
        <end position="210"/>
    </location>
</feature>
<keyword evidence="2" id="KW-0812">Transmembrane</keyword>
<dbReference type="OrthoDB" id="5800039at2759"/>
<keyword evidence="4" id="KW-1185">Reference proteome</keyword>
<evidence type="ECO:0000313" key="4">
    <source>
        <dbReference type="Proteomes" id="UP000024635"/>
    </source>
</evidence>
<feature type="region of interest" description="Disordered" evidence="1">
    <location>
        <begin position="117"/>
        <end position="210"/>
    </location>
</feature>
<feature type="compositionally biased region" description="Basic and acidic residues" evidence="1">
    <location>
        <begin position="119"/>
        <end position="129"/>
    </location>
</feature>
<evidence type="ECO:0000313" key="3">
    <source>
        <dbReference type="EMBL" id="EYC05011.1"/>
    </source>
</evidence>
<gene>
    <name evidence="3" type="primary">Acey_s0084.g1727</name>
    <name evidence="3" type="synonym">Acey-C50B8.6</name>
    <name evidence="3" type="ORF">Y032_0084g1727</name>
</gene>
<protein>
    <submittedName>
        <fullName evidence="3">Uncharacterized protein</fullName>
    </submittedName>
</protein>
<feature type="compositionally biased region" description="Basic and acidic residues" evidence="1">
    <location>
        <begin position="174"/>
        <end position="194"/>
    </location>
</feature>
<evidence type="ECO:0000256" key="2">
    <source>
        <dbReference type="SAM" id="Phobius"/>
    </source>
</evidence>